<evidence type="ECO:0000313" key="4">
    <source>
        <dbReference type="Proteomes" id="UP001156641"/>
    </source>
</evidence>
<dbReference type="InterPro" id="IPR043131">
    <property type="entry name" value="BCAT-like_N"/>
</dbReference>
<dbReference type="Gene3D" id="3.30.470.10">
    <property type="match status" value="1"/>
</dbReference>
<comment type="similarity">
    <text evidence="1">Belongs to the class-IV pyridoxal-phosphate-dependent aminotransferase family.</text>
</comment>
<name>A0ABQ6A9H4_9PROT</name>
<dbReference type="EMBL" id="BSOS01000033">
    <property type="protein sequence ID" value="GLR66725.1"/>
    <property type="molecule type" value="Genomic_DNA"/>
</dbReference>
<keyword evidence="4" id="KW-1185">Reference proteome</keyword>
<proteinExistence type="inferred from homology"/>
<evidence type="ECO:0000256" key="1">
    <source>
        <dbReference type="ARBA" id="ARBA00009320"/>
    </source>
</evidence>
<dbReference type="PANTHER" id="PTHR42743">
    <property type="entry name" value="AMINO-ACID AMINOTRANSFERASE"/>
    <property type="match status" value="1"/>
</dbReference>
<dbReference type="InterPro" id="IPR043132">
    <property type="entry name" value="BCAT-like_C"/>
</dbReference>
<dbReference type="InterPro" id="IPR036038">
    <property type="entry name" value="Aminotransferase-like"/>
</dbReference>
<dbReference type="Proteomes" id="UP001156641">
    <property type="component" value="Unassembled WGS sequence"/>
</dbReference>
<sequence>MAAIAYVNGRYRPLREASVNVEDRGFQFGDGIYEVLYVHNHRLADAELHLARLTRSLGEIGLNLTLSPAALLVIIREVLRRNRVSTGLVYMQVTRGAARRDHPFPAVPVRPSLVITARTRPAPPTDIAAWAGSAITLPDERWARCDIKSTNLLPNVLARQKARLSGAYEAILHDSQGYVTEGAASNVWIVDAAGTLRTRPLGQEILPGCTRAAVLEILHGAGIAFAQTPFTLEALRGAREIFLTSATSFVKPITRLDGTSIGNGHPGPAATLLLERYLQHIGAAP</sequence>
<organism evidence="3 4">
    <name type="scientific">Acidocella aquatica</name>
    <dbReference type="NCBI Taxonomy" id="1922313"/>
    <lineage>
        <taxon>Bacteria</taxon>
        <taxon>Pseudomonadati</taxon>
        <taxon>Pseudomonadota</taxon>
        <taxon>Alphaproteobacteria</taxon>
        <taxon>Acetobacterales</taxon>
        <taxon>Acidocellaceae</taxon>
        <taxon>Acidocella</taxon>
    </lineage>
</organism>
<reference evidence="4" key="1">
    <citation type="journal article" date="2019" name="Int. J. Syst. Evol. Microbiol.">
        <title>The Global Catalogue of Microorganisms (GCM) 10K type strain sequencing project: providing services to taxonomists for standard genome sequencing and annotation.</title>
        <authorList>
            <consortium name="The Broad Institute Genomics Platform"/>
            <consortium name="The Broad Institute Genome Sequencing Center for Infectious Disease"/>
            <person name="Wu L."/>
            <person name="Ma J."/>
        </authorList>
    </citation>
    <scope>NUCLEOTIDE SEQUENCE [LARGE SCALE GENOMIC DNA]</scope>
    <source>
        <strain evidence="4">NBRC 112502</strain>
    </source>
</reference>
<dbReference type="CDD" id="cd01558">
    <property type="entry name" value="D-AAT_like"/>
    <property type="match status" value="1"/>
</dbReference>
<dbReference type="Pfam" id="PF01063">
    <property type="entry name" value="Aminotran_4"/>
    <property type="match status" value="1"/>
</dbReference>
<dbReference type="InterPro" id="IPR001544">
    <property type="entry name" value="Aminotrans_IV"/>
</dbReference>
<accession>A0ABQ6A9H4</accession>
<comment type="caution">
    <text evidence="3">The sequence shown here is derived from an EMBL/GenBank/DDBJ whole genome shotgun (WGS) entry which is preliminary data.</text>
</comment>
<dbReference type="SUPFAM" id="SSF56752">
    <property type="entry name" value="D-aminoacid aminotransferase-like PLP-dependent enzymes"/>
    <property type="match status" value="1"/>
</dbReference>
<dbReference type="NCBIfam" id="NF005209">
    <property type="entry name" value="PRK06680.1"/>
    <property type="match status" value="1"/>
</dbReference>
<dbReference type="Gene3D" id="3.20.10.10">
    <property type="entry name" value="D-amino Acid Aminotransferase, subunit A, domain 2"/>
    <property type="match status" value="1"/>
</dbReference>
<dbReference type="InterPro" id="IPR050571">
    <property type="entry name" value="Class-IV_PLP-Dep_Aminotrnsfr"/>
</dbReference>
<dbReference type="PANTHER" id="PTHR42743:SF10">
    <property type="entry name" value="D-ALANINE AMINOTRANSFERASE"/>
    <property type="match status" value="1"/>
</dbReference>
<gene>
    <name evidence="3" type="ORF">GCM10010909_14050</name>
</gene>
<dbReference type="RefSeq" id="WP_284257427.1">
    <property type="nucleotide sequence ID" value="NZ_BSOS01000033.1"/>
</dbReference>
<evidence type="ECO:0000256" key="2">
    <source>
        <dbReference type="ARBA" id="ARBA00014472"/>
    </source>
</evidence>
<evidence type="ECO:0000313" key="3">
    <source>
        <dbReference type="EMBL" id="GLR66725.1"/>
    </source>
</evidence>
<protein>
    <recommendedName>
        <fullName evidence="2">Probable branched-chain-amino-acid aminotransferase</fullName>
    </recommendedName>
</protein>